<dbReference type="OrthoDB" id="5651381at2"/>
<protein>
    <submittedName>
        <fullName evidence="1">Uncharacterized protein</fullName>
    </submittedName>
</protein>
<dbReference type="EMBL" id="LNXV01000033">
    <property type="protein sequence ID" value="KTC78366.1"/>
    <property type="molecule type" value="Genomic_DNA"/>
</dbReference>
<evidence type="ECO:0000313" key="1">
    <source>
        <dbReference type="EMBL" id="KTC78366.1"/>
    </source>
</evidence>
<comment type="caution">
    <text evidence="1">The sequence shown here is derived from an EMBL/GenBank/DDBJ whole genome shotgun (WGS) entry which is preliminary data.</text>
</comment>
<sequence length="260" mass="29885">MKDPLEALEDSLAYMFELQTNKTGNYIHPSVQKLKKALEDYKNGPSLSLRELIAAIKVALPVIENYVDGYIVKLRMETLAQTNGVFITWDRPKTRGVYSNFQFFAPAIEIRRDFISWLSSHAGLEFSRLKSTEKLEIMLTLIGEPEFMTKLAEHLLKNPNFLCNLILDSPEIFIKVINTSLGFQLENHHIAKAIAHHCDALVDTTLEPQEQIESYIEFLDDNLTGIGRSIEKLLEDPLAKAELDRADIFQYYFNEERFNL</sequence>
<organism evidence="1 2">
    <name type="scientific">Legionella brunensis</name>
    <dbReference type="NCBI Taxonomy" id="29422"/>
    <lineage>
        <taxon>Bacteria</taxon>
        <taxon>Pseudomonadati</taxon>
        <taxon>Pseudomonadota</taxon>
        <taxon>Gammaproteobacteria</taxon>
        <taxon>Legionellales</taxon>
        <taxon>Legionellaceae</taxon>
        <taxon>Legionella</taxon>
    </lineage>
</organism>
<accession>A0A0W0S4E9</accession>
<proteinExistence type="predicted"/>
<keyword evidence="2" id="KW-1185">Reference proteome</keyword>
<reference evidence="1 2" key="1">
    <citation type="submission" date="2015-11" db="EMBL/GenBank/DDBJ databases">
        <title>Genomic analysis of 38 Legionella species identifies large and diverse effector repertoires.</title>
        <authorList>
            <person name="Burstein D."/>
            <person name="Amaro F."/>
            <person name="Zusman T."/>
            <person name="Lifshitz Z."/>
            <person name="Cohen O."/>
            <person name="Gilbert J.A."/>
            <person name="Pupko T."/>
            <person name="Shuman H.A."/>
            <person name="Segal G."/>
        </authorList>
    </citation>
    <scope>NUCLEOTIDE SEQUENCE [LARGE SCALE GENOMIC DNA]</scope>
    <source>
        <strain evidence="1 2">ATCC 43878</strain>
    </source>
</reference>
<dbReference type="AlphaFoldDB" id="A0A0W0S4E9"/>
<gene>
    <name evidence="1" type="ORF">Lbru_2658</name>
</gene>
<name>A0A0W0S4E9_9GAMM</name>
<dbReference type="RefSeq" id="WP_058442623.1">
    <property type="nucleotide sequence ID" value="NZ_CAAAHU010000004.1"/>
</dbReference>
<dbReference type="Proteomes" id="UP000054742">
    <property type="component" value="Unassembled WGS sequence"/>
</dbReference>
<dbReference type="PATRIC" id="fig|29422.6.peg.2821"/>
<evidence type="ECO:0000313" key="2">
    <source>
        <dbReference type="Proteomes" id="UP000054742"/>
    </source>
</evidence>